<sequence>MAAVWRAQFTTLAKAQSEKASTQCDSLNNELITARGVTTACLEADQCSQPQPPEGRSKRINLSLRIDMKYEINKSSVKIFG</sequence>
<dbReference type="Proteomes" id="UP000762676">
    <property type="component" value="Unassembled WGS sequence"/>
</dbReference>
<dbReference type="AlphaFoldDB" id="A0AAV4EU36"/>
<reference evidence="1 2" key="1">
    <citation type="journal article" date="2021" name="Elife">
        <title>Chloroplast acquisition without the gene transfer in kleptoplastic sea slugs, Plakobranchus ocellatus.</title>
        <authorList>
            <person name="Maeda T."/>
            <person name="Takahashi S."/>
            <person name="Yoshida T."/>
            <person name="Shimamura S."/>
            <person name="Takaki Y."/>
            <person name="Nagai Y."/>
            <person name="Toyoda A."/>
            <person name="Suzuki Y."/>
            <person name="Arimoto A."/>
            <person name="Ishii H."/>
            <person name="Satoh N."/>
            <person name="Nishiyama T."/>
            <person name="Hasebe M."/>
            <person name="Maruyama T."/>
            <person name="Minagawa J."/>
            <person name="Obokata J."/>
            <person name="Shigenobu S."/>
        </authorList>
    </citation>
    <scope>NUCLEOTIDE SEQUENCE [LARGE SCALE GENOMIC DNA]</scope>
</reference>
<comment type="caution">
    <text evidence="1">The sequence shown here is derived from an EMBL/GenBank/DDBJ whole genome shotgun (WGS) entry which is preliminary data.</text>
</comment>
<organism evidence="1 2">
    <name type="scientific">Elysia marginata</name>
    <dbReference type="NCBI Taxonomy" id="1093978"/>
    <lineage>
        <taxon>Eukaryota</taxon>
        <taxon>Metazoa</taxon>
        <taxon>Spiralia</taxon>
        <taxon>Lophotrochozoa</taxon>
        <taxon>Mollusca</taxon>
        <taxon>Gastropoda</taxon>
        <taxon>Heterobranchia</taxon>
        <taxon>Euthyneura</taxon>
        <taxon>Panpulmonata</taxon>
        <taxon>Sacoglossa</taxon>
        <taxon>Placobranchoidea</taxon>
        <taxon>Plakobranchidae</taxon>
        <taxon>Elysia</taxon>
    </lineage>
</organism>
<name>A0AAV4EU36_9GAST</name>
<accession>A0AAV4EU36</accession>
<dbReference type="EMBL" id="BMAT01007446">
    <property type="protein sequence ID" value="GFR64484.1"/>
    <property type="molecule type" value="Genomic_DNA"/>
</dbReference>
<proteinExistence type="predicted"/>
<protein>
    <submittedName>
        <fullName evidence="1">Uncharacterized protein</fullName>
    </submittedName>
</protein>
<evidence type="ECO:0000313" key="1">
    <source>
        <dbReference type="EMBL" id="GFR64484.1"/>
    </source>
</evidence>
<keyword evidence="2" id="KW-1185">Reference proteome</keyword>
<evidence type="ECO:0000313" key="2">
    <source>
        <dbReference type="Proteomes" id="UP000762676"/>
    </source>
</evidence>
<gene>
    <name evidence="1" type="ORF">ElyMa_003632600</name>
</gene>